<feature type="region of interest" description="Disordered" evidence="1">
    <location>
        <begin position="242"/>
        <end position="355"/>
    </location>
</feature>
<keyword evidence="4" id="KW-1185">Reference proteome</keyword>
<dbReference type="EnsemblFungi" id="EJT70627">
    <property type="protein sequence ID" value="EJT70627"/>
    <property type="gene ID" value="GGTG_11650"/>
</dbReference>
<reference evidence="3" key="5">
    <citation type="submission" date="2018-04" db="UniProtKB">
        <authorList>
            <consortium name="EnsemblFungi"/>
        </authorList>
    </citation>
    <scope>IDENTIFICATION</scope>
    <source>
        <strain evidence="3">R3-111a-1</strain>
    </source>
</reference>
<dbReference type="eggNOG" id="ENOG502T1M6">
    <property type="taxonomic scope" value="Eukaryota"/>
</dbReference>
<reference evidence="2" key="3">
    <citation type="submission" date="2010-09" db="EMBL/GenBank/DDBJ databases">
        <title>Annotation of Gaeumannomyces graminis var. tritici R3-111a-1.</title>
        <authorList>
            <consortium name="The Broad Institute Genome Sequencing Platform"/>
            <person name="Ma L.-J."/>
            <person name="Dead R."/>
            <person name="Young S.K."/>
            <person name="Zeng Q."/>
            <person name="Gargeya S."/>
            <person name="Fitzgerald M."/>
            <person name="Haas B."/>
            <person name="Abouelleil A."/>
            <person name="Alvarado L."/>
            <person name="Arachchi H.M."/>
            <person name="Berlin A."/>
            <person name="Brown A."/>
            <person name="Chapman S.B."/>
            <person name="Chen Z."/>
            <person name="Dunbar C."/>
            <person name="Freedman E."/>
            <person name="Gearin G."/>
            <person name="Gellesch M."/>
            <person name="Goldberg J."/>
            <person name="Griggs A."/>
            <person name="Gujja S."/>
            <person name="Heiman D."/>
            <person name="Howarth C."/>
            <person name="Larson L."/>
            <person name="Lui A."/>
            <person name="MacDonald P.J.P."/>
            <person name="Mehta T."/>
            <person name="Montmayeur A."/>
            <person name="Murphy C."/>
            <person name="Neiman D."/>
            <person name="Pearson M."/>
            <person name="Priest M."/>
            <person name="Roberts A."/>
            <person name="Saif S."/>
            <person name="Shea T."/>
            <person name="Shenoy N."/>
            <person name="Sisk P."/>
            <person name="Stolte C."/>
            <person name="Sykes S."/>
            <person name="Yandava C."/>
            <person name="Wortman J."/>
            <person name="Nusbaum C."/>
            <person name="Birren B."/>
        </authorList>
    </citation>
    <scope>NUCLEOTIDE SEQUENCE</scope>
    <source>
        <strain evidence="2">R3-111a-1</strain>
    </source>
</reference>
<dbReference type="Proteomes" id="UP000006039">
    <property type="component" value="Unassembled WGS sequence"/>
</dbReference>
<dbReference type="AlphaFoldDB" id="J3PDS7"/>
<reference evidence="2" key="2">
    <citation type="submission" date="2010-07" db="EMBL/GenBank/DDBJ databases">
        <authorList>
            <consortium name="The Broad Institute Genome Sequencing Platform"/>
            <consortium name="Broad Institute Genome Sequencing Center for Infectious Disease"/>
            <person name="Ma L.-J."/>
            <person name="Dead R."/>
            <person name="Young S."/>
            <person name="Zeng Q."/>
            <person name="Koehrsen M."/>
            <person name="Alvarado L."/>
            <person name="Berlin A."/>
            <person name="Chapman S.B."/>
            <person name="Chen Z."/>
            <person name="Freedman E."/>
            <person name="Gellesch M."/>
            <person name="Goldberg J."/>
            <person name="Griggs A."/>
            <person name="Gujja S."/>
            <person name="Heilman E.R."/>
            <person name="Heiman D."/>
            <person name="Hepburn T."/>
            <person name="Howarth C."/>
            <person name="Jen D."/>
            <person name="Larson L."/>
            <person name="Mehta T."/>
            <person name="Neiman D."/>
            <person name="Pearson M."/>
            <person name="Roberts A."/>
            <person name="Saif S."/>
            <person name="Shea T."/>
            <person name="Shenoy N."/>
            <person name="Sisk P."/>
            <person name="Stolte C."/>
            <person name="Sykes S."/>
            <person name="Walk T."/>
            <person name="White J."/>
            <person name="Yandava C."/>
            <person name="Haas B."/>
            <person name="Nusbaum C."/>
            <person name="Birren B."/>
        </authorList>
    </citation>
    <scope>NUCLEOTIDE SEQUENCE</scope>
    <source>
        <strain evidence="2">R3-111a-1</strain>
    </source>
</reference>
<name>J3PDS7_GAET3</name>
<feature type="region of interest" description="Disordered" evidence="1">
    <location>
        <begin position="170"/>
        <end position="196"/>
    </location>
</feature>
<dbReference type="HOGENOM" id="CLU_780854_0_0_1"/>
<dbReference type="EMBL" id="GL385401">
    <property type="protein sequence ID" value="EJT70627.1"/>
    <property type="molecule type" value="Genomic_DNA"/>
</dbReference>
<reference evidence="3" key="4">
    <citation type="journal article" date="2015" name="G3 (Bethesda)">
        <title>Genome sequences of three phytopathogenic species of the Magnaporthaceae family of fungi.</title>
        <authorList>
            <person name="Okagaki L.H."/>
            <person name="Nunes C.C."/>
            <person name="Sailsbery J."/>
            <person name="Clay B."/>
            <person name="Brown D."/>
            <person name="John T."/>
            <person name="Oh Y."/>
            <person name="Young N."/>
            <person name="Fitzgerald M."/>
            <person name="Haas B.J."/>
            <person name="Zeng Q."/>
            <person name="Young S."/>
            <person name="Adiconis X."/>
            <person name="Fan L."/>
            <person name="Levin J.Z."/>
            <person name="Mitchell T.K."/>
            <person name="Okubara P.A."/>
            <person name="Farman M.L."/>
            <person name="Kohn L.M."/>
            <person name="Birren B."/>
            <person name="Ma L.-J."/>
            <person name="Dean R.A."/>
        </authorList>
    </citation>
    <scope>NUCLEOTIDE SEQUENCE</scope>
    <source>
        <strain evidence="3">R3-111a-1</strain>
    </source>
</reference>
<dbReference type="RefSeq" id="XP_009227805.1">
    <property type="nucleotide sequence ID" value="XM_009229541.1"/>
</dbReference>
<evidence type="ECO:0000256" key="1">
    <source>
        <dbReference type="SAM" id="MobiDB-lite"/>
    </source>
</evidence>
<gene>
    <name evidence="3" type="primary">20352108</name>
    <name evidence="2" type="ORF">GGTG_11650</name>
</gene>
<protein>
    <submittedName>
        <fullName evidence="2 3">Uncharacterized protein</fullName>
    </submittedName>
</protein>
<dbReference type="VEuPathDB" id="FungiDB:GGTG_11650"/>
<feature type="compositionally biased region" description="Basic and acidic residues" evidence="1">
    <location>
        <begin position="280"/>
        <end position="327"/>
    </location>
</feature>
<dbReference type="OrthoDB" id="5237565at2759"/>
<feature type="compositionally biased region" description="Basic and acidic residues" evidence="1">
    <location>
        <begin position="244"/>
        <end position="253"/>
    </location>
</feature>
<evidence type="ECO:0000313" key="3">
    <source>
        <dbReference type="EnsemblFungi" id="EJT70627"/>
    </source>
</evidence>
<reference evidence="4" key="1">
    <citation type="submission" date="2010-07" db="EMBL/GenBank/DDBJ databases">
        <title>The genome sequence of Gaeumannomyces graminis var. tritici strain R3-111a-1.</title>
        <authorList>
            <consortium name="The Broad Institute Genome Sequencing Platform"/>
            <person name="Ma L.-J."/>
            <person name="Dead R."/>
            <person name="Young S."/>
            <person name="Zeng Q."/>
            <person name="Koehrsen M."/>
            <person name="Alvarado L."/>
            <person name="Berlin A."/>
            <person name="Chapman S.B."/>
            <person name="Chen Z."/>
            <person name="Freedman E."/>
            <person name="Gellesch M."/>
            <person name="Goldberg J."/>
            <person name="Griggs A."/>
            <person name="Gujja S."/>
            <person name="Heilman E.R."/>
            <person name="Heiman D."/>
            <person name="Hepburn T."/>
            <person name="Howarth C."/>
            <person name="Jen D."/>
            <person name="Larson L."/>
            <person name="Mehta T."/>
            <person name="Neiman D."/>
            <person name="Pearson M."/>
            <person name="Roberts A."/>
            <person name="Saif S."/>
            <person name="Shea T."/>
            <person name="Shenoy N."/>
            <person name="Sisk P."/>
            <person name="Stolte C."/>
            <person name="Sykes S."/>
            <person name="Walk T."/>
            <person name="White J."/>
            <person name="Yandava C."/>
            <person name="Haas B."/>
            <person name="Nusbaum C."/>
            <person name="Birren B."/>
        </authorList>
    </citation>
    <scope>NUCLEOTIDE SEQUENCE [LARGE SCALE GENOMIC DNA]</scope>
    <source>
        <strain evidence="4">R3-111a-1</strain>
    </source>
</reference>
<evidence type="ECO:0000313" key="2">
    <source>
        <dbReference type="EMBL" id="EJT70627.1"/>
    </source>
</evidence>
<evidence type="ECO:0000313" key="4">
    <source>
        <dbReference type="Proteomes" id="UP000006039"/>
    </source>
</evidence>
<sequence length="355" mass="40271">MIAQGLRRKAFQPSPAFLCFQQRSSAPLSTWQIHRGTGRFNPIMEATAKPLDPKEKAIARGLAFTCNYKRFDVQPSSQDRWEPVPGLRIWAAPHHGVPYRSMHYMEWPGHVLVDKLLDVFAEKSRTTPLWIMPEAVNETDVKTRAVVRLTQERRLRVALLKALELHGYDRQGRKAKPSSPAARSVPEPVHANRNDPDELYGMVKLTCVAMQIANFPMDKMVAHFVRLVEKLKGRLGCRAGMRPEAVDDRDRPSAGRPNNYAPRSGTRDEFPSRSSPQKSRPRDSGSRDSRSRDRGPRDTGLRDGGSRDNGFRNKGPRDSDSGRSSHDRKPKGRNASFRDTDDPDWAKIMVFNRRA</sequence>
<proteinExistence type="predicted"/>
<organism evidence="2">
    <name type="scientific">Gaeumannomyces tritici (strain R3-111a-1)</name>
    <name type="common">Wheat and barley take-all root rot fungus</name>
    <name type="synonym">Gaeumannomyces graminis var. tritici</name>
    <dbReference type="NCBI Taxonomy" id="644352"/>
    <lineage>
        <taxon>Eukaryota</taxon>
        <taxon>Fungi</taxon>
        <taxon>Dikarya</taxon>
        <taxon>Ascomycota</taxon>
        <taxon>Pezizomycotina</taxon>
        <taxon>Sordariomycetes</taxon>
        <taxon>Sordariomycetidae</taxon>
        <taxon>Magnaporthales</taxon>
        <taxon>Magnaporthaceae</taxon>
        <taxon>Gaeumannomyces</taxon>
    </lineage>
</organism>
<accession>J3PDS7</accession>
<dbReference type="GeneID" id="20352108"/>